<feature type="transmembrane region" description="Helical" evidence="1">
    <location>
        <begin position="21"/>
        <end position="41"/>
    </location>
</feature>
<dbReference type="RefSeq" id="WP_233464639.1">
    <property type="nucleotide sequence ID" value="NZ_JACHKZ010000054.1"/>
</dbReference>
<dbReference type="Pfam" id="PF13681">
    <property type="entry name" value="PilX"/>
    <property type="match status" value="1"/>
</dbReference>
<name>A0ABR6RLM7_9BURK</name>
<evidence type="ECO:0000313" key="5">
    <source>
        <dbReference type="Proteomes" id="UP000562492"/>
    </source>
</evidence>
<evidence type="ECO:0000259" key="2">
    <source>
        <dbReference type="Pfam" id="PF13681"/>
    </source>
</evidence>
<dbReference type="InterPro" id="IPR025746">
    <property type="entry name" value="PilX_N_dom"/>
</dbReference>
<reference evidence="4 5" key="1">
    <citation type="submission" date="2020-08" db="EMBL/GenBank/DDBJ databases">
        <title>Functional genomics of gut bacteria from endangered species of beetles.</title>
        <authorList>
            <person name="Carlos-Shanley C."/>
        </authorList>
    </citation>
    <scope>NUCLEOTIDE SEQUENCE [LARGE SCALE GENOMIC DNA]</scope>
    <source>
        <strain evidence="4 5">S00124</strain>
    </source>
</reference>
<comment type="caution">
    <text evidence="4">The sequence shown here is derived from an EMBL/GenBank/DDBJ whole genome shotgun (WGS) entry which is preliminary data.</text>
</comment>
<keyword evidence="5" id="KW-1185">Reference proteome</keyword>
<feature type="domain" description="Type 4 fimbrial biogenesis protein PilX N-terminal" evidence="3">
    <location>
        <begin position="20"/>
        <end position="67"/>
    </location>
</feature>
<protein>
    <submittedName>
        <fullName evidence="4">Type IV pilus assembly protein PilX</fullName>
    </submittedName>
</protein>
<keyword evidence="1" id="KW-0812">Transmembrane</keyword>
<dbReference type="Pfam" id="PF14341">
    <property type="entry name" value="PilX_N"/>
    <property type="match status" value="1"/>
</dbReference>
<gene>
    <name evidence="4" type="ORF">HNP33_004211</name>
</gene>
<dbReference type="Proteomes" id="UP000562492">
    <property type="component" value="Unassembled WGS sequence"/>
</dbReference>
<accession>A0ABR6RLM7</accession>
<proteinExistence type="predicted"/>
<feature type="domain" description="PilX/PilW C-terminal" evidence="2">
    <location>
        <begin position="127"/>
        <end position="271"/>
    </location>
</feature>
<evidence type="ECO:0000313" key="4">
    <source>
        <dbReference type="EMBL" id="MBB6580085.1"/>
    </source>
</evidence>
<keyword evidence="1" id="KW-1133">Transmembrane helix</keyword>
<keyword evidence="1" id="KW-0472">Membrane</keyword>
<evidence type="ECO:0000256" key="1">
    <source>
        <dbReference type="SAM" id="Phobius"/>
    </source>
</evidence>
<organism evidence="4 5">
    <name type="scientific">Comamonas odontotermitis</name>
    <dbReference type="NCBI Taxonomy" id="379895"/>
    <lineage>
        <taxon>Bacteria</taxon>
        <taxon>Pseudomonadati</taxon>
        <taxon>Pseudomonadota</taxon>
        <taxon>Betaproteobacteria</taxon>
        <taxon>Burkholderiales</taxon>
        <taxon>Comamonadaceae</taxon>
        <taxon>Comamonas</taxon>
    </lineage>
</organism>
<sequence length="276" mass="30114">MQKQSFIYRRMHRTMHSNQRGVALFVVIVFVMLSMLLALWASRSALFGEMVVGNDADYQRAFEAAQALLQDAELDIRGQNADGTKCITNSNDGNTCRSNTLDQIPLEGKDVGSLLANLDELPMKCRNGLCTKRSGKQNFWSNTDASKGITLAQMTGTQGSPATTIGARYGMFTGAKLKGAGDEPANPILADRSAADRGGWYWVEVLPYDESSKTSGLIMTQTTNSDGTTSVGAANNYLALNMLPNVVYRTTALAYGRKPNSMVVLQQTYARQKLKD</sequence>
<dbReference type="EMBL" id="JACHKZ010000054">
    <property type="protein sequence ID" value="MBB6580085.1"/>
    <property type="molecule type" value="Genomic_DNA"/>
</dbReference>
<evidence type="ECO:0000259" key="3">
    <source>
        <dbReference type="Pfam" id="PF14341"/>
    </source>
</evidence>
<dbReference type="InterPro" id="IPR025205">
    <property type="entry name" value="PilX/PilW_C"/>
</dbReference>